<keyword evidence="3" id="KW-1185">Reference proteome</keyword>
<sequence>MHPSICPLCRKAFLPNRSKKLITGELETEDAEKKALDLLQKLVVSWDRNTTEDERISLATDVDLWLGAGNEHQPLAKAHEVIRAYHSLKAERHDNHRSIIRLQQKIERRELAQLAEKDQMEAVQESLLSQIQELESYILRHEGEREAYRRGASTSALRNNPLPMPPQPAKYDISTSHTNGSLFNGSSYTLALYEDAPASQTSSFSSDRNGKSTATPTIPSASSSSRTRGRNNESGGPTHTIIPGASPNQRFVPRSVLDDPPPWISDSNGDGLDASATVNPYAMVGDYMNEFVEGYVEGYQLGTGLQPSATTPAFSSRRSRASRSSTGPSPAPLHSPILDTPTRPRGSSRPSGSRTLTLGDFMRPAQAGHDATSGSRHGPSGRRRPSQLEELLSDDISFTVPSPSAAVQAGLSSSSSAPVSASSSSTPVSAPPQPSSFNTRAPQAPRPSNDRASNSRSRPQRRLSDMTNIATTWQPPLEGQPQATSPSVSSLRRRSAFTATMPQTVFIDHSTPTSIASEIDSLAEVVMPASVPQTPTGSISSWGTVNTANPAPPETQPMRDSAHFIPTSNIISVRDLRLRSFEDVYEGDNESILSDFTLDDGHDDEVVHVHPHDGAFTETPRSVMRTVPSSEPVAPARPPSQTFALEHVDAHQEPAPPPGAPETFYRPELVSTPAASVSSRHSHASSTYFFLRYRASRPRQLESTSTALSPSTPSSITNRLTGGWPTEESPSAMPPNALGLLERSYLLPEEPEISAPRPTPTMATRRFLATFNETSPDSP</sequence>
<accession>A0A9P7GDA3</accession>
<name>A0A9P7GDA3_9AGAR</name>
<reference evidence="2" key="1">
    <citation type="submission" date="2020-07" db="EMBL/GenBank/DDBJ databases">
        <authorList>
            <person name="Nieuwenhuis M."/>
            <person name="Van De Peppel L.J.J."/>
        </authorList>
    </citation>
    <scope>NUCLEOTIDE SEQUENCE</scope>
    <source>
        <strain evidence="2">AP01</strain>
        <tissue evidence="2">Mycelium</tissue>
    </source>
</reference>
<reference evidence="2" key="2">
    <citation type="submission" date="2021-10" db="EMBL/GenBank/DDBJ databases">
        <title>Phylogenomics reveals ancestral predisposition of the termite-cultivated fungus Termitomyces towards a domesticated lifestyle.</title>
        <authorList>
            <person name="Auxier B."/>
            <person name="Grum-Grzhimaylo A."/>
            <person name="Cardenas M.E."/>
            <person name="Lodge J.D."/>
            <person name="Laessoe T."/>
            <person name="Pedersen O."/>
            <person name="Smith M.E."/>
            <person name="Kuyper T.W."/>
            <person name="Franco-Molano E.A."/>
            <person name="Baroni T.J."/>
            <person name="Aanen D.K."/>
        </authorList>
    </citation>
    <scope>NUCLEOTIDE SEQUENCE</scope>
    <source>
        <strain evidence="2">AP01</strain>
        <tissue evidence="2">Mycelium</tissue>
    </source>
</reference>
<comment type="caution">
    <text evidence="2">The sequence shown here is derived from an EMBL/GenBank/DDBJ whole genome shotgun (WGS) entry which is preliminary data.</text>
</comment>
<feature type="region of interest" description="Disordered" evidence="1">
    <location>
        <begin position="408"/>
        <end position="463"/>
    </location>
</feature>
<feature type="region of interest" description="Disordered" evidence="1">
    <location>
        <begin position="200"/>
        <end position="271"/>
    </location>
</feature>
<dbReference type="Proteomes" id="UP000775547">
    <property type="component" value="Unassembled WGS sequence"/>
</dbReference>
<dbReference type="OrthoDB" id="6105938at2759"/>
<feature type="compositionally biased region" description="Low complexity" evidence="1">
    <location>
        <begin position="703"/>
        <end position="717"/>
    </location>
</feature>
<feature type="compositionally biased region" description="Low complexity" evidence="1">
    <location>
        <begin position="308"/>
        <end position="328"/>
    </location>
</feature>
<feature type="region of interest" description="Disordered" evidence="1">
    <location>
        <begin position="307"/>
        <end position="386"/>
    </location>
</feature>
<feature type="compositionally biased region" description="Low complexity" evidence="1">
    <location>
        <begin position="408"/>
        <end position="428"/>
    </location>
</feature>
<proteinExistence type="predicted"/>
<evidence type="ECO:0000313" key="2">
    <source>
        <dbReference type="EMBL" id="KAG5647918.1"/>
    </source>
</evidence>
<dbReference type="AlphaFoldDB" id="A0A9P7GDA3"/>
<dbReference type="EMBL" id="JABCKV010000006">
    <property type="protein sequence ID" value="KAG5647918.1"/>
    <property type="molecule type" value="Genomic_DNA"/>
</dbReference>
<feature type="region of interest" description="Disordered" evidence="1">
    <location>
        <begin position="149"/>
        <end position="176"/>
    </location>
</feature>
<organism evidence="2 3">
    <name type="scientific">Asterophora parasitica</name>
    <dbReference type="NCBI Taxonomy" id="117018"/>
    <lineage>
        <taxon>Eukaryota</taxon>
        <taxon>Fungi</taxon>
        <taxon>Dikarya</taxon>
        <taxon>Basidiomycota</taxon>
        <taxon>Agaricomycotina</taxon>
        <taxon>Agaricomycetes</taxon>
        <taxon>Agaricomycetidae</taxon>
        <taxon>Agaricales</taxon>
        <taxon>Tricholomatineae</taxon>
        <taxon>Lyophyllaceae</taxon>
        <taxon>Asterophora</taxon>
    </lineage>
</organism>
<protein>
    <submittedName>
        <fullName evidence="2">Uncharacterized protein</fullName>
    </submittedName>
</protein>
<evidence type="ECO:0000256" key="1">
    <source>
        <dbReference type="SAM" id="MobiDB-lite"/>
    </source>
</evidence>
<gene>
    <name evidence="2" type="ORF">DXG03_007842</name>
</gene>
<evidence type="ECO:0000313" key="3">
    <source>
        <dbReference type="Proteomes" id="UP000775547"/>
    </source>
</evidence>
<feature type="compositionally biased region" description="Low complexity" evidence="1">
    <location>
        <begin position="212"/>
        <end position="226"/>
    </location>
</feature>
<feature type="compositionally biased region" description="Low complexity" evidence="1">
    <location>
        <begin position="340"/>
        <end position="358"/>
    </location>
</feature>
<feature type="region of interest" description="Disordered" evidence="1">
    <location>
        <begin position="700"/>
        <end position="736"/>
    </location>
</feature>